<dbReference type="Gene3D" id="3.40.50.720">
    <property type="entry name" value="NAD(P)-binding Rossmann-like Domain"/>
    <property type="match status" value="2"/>
</dbReference>
<gene>
    <name evidence="4" type="ORF">TSOC_010339</name>
</gene>
<feature type="compositionally biased region" description="Low complexity" evidence="3">
    <location>
        <begin position="336"/>
        <end position="349"/>
    </location>
</feature>
<dbReference type="AlphaFoldDB" id="A0A2J7ZTJ1"/>
<name>A0A2J7ZTJ1_9CHLO</name>
<protein>
    <submittedName>
        <fullName evidence="4">Protein yeeZ</fullName>
    </submittedName>
</protein>
<keyword evidence="5" id="KW-1185">Reference proteome</keyword>
<evidence type="ECO:0000256" key="3">
    <source>
        <dbReference type="SAM" id="MobiDB-lite"/>
    </source>
</evidence>
<accession>A0A2J7ZTJ1</accession>
<dbReference type="PANTHER" id="PTHR43574">
    <property type="entry name" value="EPIMERASE-RELATED"/>
    <property type="match status" value="1"/>
</dbReference>
<dbReference type="InterPro" id="IPR036291">
    <property type="entry name" value="NAD(P)-bd_dom_sf"/>
</dbReference>
<sequence>MKGGQAMRRGGPRGARVPGRAPCRRVRASLPGTQAAPDQRPLPSSKSIFVFGLGYTSVALGNWLAAEGWSVSGTCRTPARVEGLRARGWAVECFDPARGVALTPELQQRLADSPYVLSSVPPLAMALYDPALSAQRALLRPLAAAGHVAWFGYLSSTGVYGDWQGEWVDEGSLCRQTSSKAIVRQEAEAAWLQLQQQAGLPVHVFRLGGIYGPGRSVLDSLEAEPSDLSSSQQRRGRQRYTARCHVHDICAVLAASMAAPNPGRVYNIVDDDPAPRGDVMSYARSLVFGSAGTTTYGTAAGTAAMAGACEPGPGTSSPEQDSVNQAGPAPPLADAVPGPSGGPVSHPGPQAGSLPAAPGDGAEPGSPSGSGGGGRGGGRGGCAVLEEKRVSNARIKAELGVVLRYPTYREGVAAIHGGQLWPLGEGDLALL</sequence>
<reference evidence="4 5" key="1">
    <citation type="journal article" date="2017" name="Mol. Biol. Evol.">
        <title>The 4-celled Tetrabaena socialis nuclear genome reveals the essential components for genetic control of cell number at the origin of multicellularity in the volvocine lineage.</title>
        <authorList>
            <person name="Featherston J."/>
            <person name="Arakaki Y."/>
            <person name="Hanschen E.R."/>
            <person name="Ferris P.J."/>
            <person name="Michod R.E."/>
            <person name="Olson B.J.S.C."/>
            <person name="Nozaki H."/>
            <person name="Durand P.M."/>
        </authorList>
    </citation>
    <scope>NUCLEOTIDE SEQUENCE [LARGE SCALE GENOMIC DNA]</scope>
    <source>
        <strain evidence="4 5">NIES-571</strain>
    </source>
</reference>
<feature type="compositionally biased region" description="Polar residues" evidence="3">
    <location>
        <begin position="314"/>
        <end position="325"/>
    </location>
</feature>
<feature type="region of interest" description="Disordered" evidence="3">
    <location>
        <begin position="1"/>
        <end position="22"/>
    </location>
</feature>
<evidence type="ECO:0000256" key="1">
    <source>
        <dbReference type="ARBA" id="ARBA00007637"/>
    </source>
</evidence>
<keyword evidence="2" id="KW-0520">NAD</keyword>
<evidence type="ECO:0000313" key="5">
    <source>
        <dbReference type="Proteomes" id="UP000236333"/>
    </source>
</evidence>
<feature type="compositionally biased region" description="Gly residues" evidence="3">
    <location>
        <begin position="368"/>
        <end position="380"/>
    </location>
</feature>
<evidence type="ECO:0000313" key="4">
    <source>
        <dbReference type="EMBL" id="PNH03591.1"/>
    </source>
</evidence>
<comment type="caution">
    <text evidence="4">The sequence shown here is derived from an EMBL/GenBank/DDBJ whole genome shotgun (WGS) entry which is preliminary data.</text>
</comment>
<comment type="similarity">
    <text evidence="1">Belongs to the NAD(P)-dependent epimerase/dehydratase family.</text>
</comment>
<feature type="compositionally biased region" description="Low complexity" evidence="3">
    <location>
        <begin position="356"/>
        <end position="367"/>
    </location>
</feature>
<evidence type="ECO:0000256" key="2">
    <source>
        <dbReference type="ARBA" id="ARBA00023027"/>
    </source>
</evidence>
<organism evidence="4 5">
    <name type="scientific">Tetrabaena socialis</name>
    <dbReference type="NCBI Taxonomy" id="47790"/>
    <lineage>
        <taxon>Eukaryota</taxon>
        <taxon>Viridiplantae</taxon>
        <taxon>Chlorophyta</taxon>
        <taxon>core chlorophytes</taxon>
        <taxon>Chlorophyceae</taxon>
        <taxon>CS clade</taxon>
        <taxon>Chlamydomonadales</taxon>
        <taxon>Tetrabaenaceae</taxon>
        <taxon>Tetrabaena</taxon>
    </lineage>
</organism>
<dbReference type="SUPFAM" id="SSF51735">
    <property type="entry name" value="NAD(P)-binding Rossmann-fold domains"/>
    <property type="match status" value="1"/>
</dbReference>
<feature type="region of interest" description="Disordered" evidence="3">
    <location>
        <begin position="309"/>
        <end position="380"/>
    </location>
</feature>
<proteinExistence type="inferred from homology"/>
<dbReference type="Proteomes" id="UP000236333">
    <property type="component" value="Unassembled WGS sequence"/>
</dbReference>
<dbReference type="OrthoDB" id="5824at2759"/>
<dbReference type="EMBL" id="PGGS01000485">
    <property type="protein sequence ID" value="PNH03591.1"/>
    <property type="molecule type" value="Genomic_DNA"/>
</dbReference>